<feature type="compositionally biased region" description="Basic and acidic residues" evidence="1">
    <location>
        <begin position="100"/>
        <end position="121"/>
    </location>
</feature>
<feature type="region of interest" description="Disordered" evidence="1">
    <location>
        <begin position="76"/>
        <end position="123"/>
    </location>
</feature>
<reference evidence="3" key="1">
    <citation type="submission" date="2020-10" db="EMBL/GenBank/DDBJ databases">
        <authorList>
            <person name="Kikuchi T."/>
        </authorList>
    </citation>
    <scope>NUCLEOTIDE SEQUENCE</scope>
    <source>
        <strain evidence="3">NKZ352</strain>
    </source>
</reference>
<dbReference type="AlphaFoldDB" id="A0A8S1HV09"/>
<dbReference type="Proteomes" id="UP000835052">
    <property type="component" value="Unassembled WGS sequence"/>
</dbReference>
<keyword evidence="2" id="KW-1133">Transmembrane helix</keyword>
<feature type="transmembrane region" description="Helical" evidence="2">
    <location>
        <begin position="233"/>
        <end position="255"/>
    </location>
</feature>
<dbReference type="OrthoDB" id="5829487at2759"/>
<keyword evidence="2" id="KW-0812">Transmembrane</keyword>
<keyword evidence="2" id="KW-0472">Membrane</keyword>
<protein>
    <submittedName>
        <fullName evidence="3">Uncharacterized protein</fullName>
    </submittedName>
</protein>
<organism evidence="3 4">
    <name type="scientific">Caenorhabditis auriculariae</name>
    <dbReference type="NCBI Taxonomy" id="2777116"/>
    <lineage>
        <taxon>Eukaryota</taxon>
        <taxon>Metazoa</taxon>
        <taxon>Ecdysozoa</taxon>
        <taxon>Nematoda</taxon>
        <taxon>Chromadorea</taxon>
        <taxon>Rhabditida</taxon>
        <taxon>Rhabditina</taxon>
        <taxon>Rhabditomorpha</taxon>
        <taxon>Rhabditoidea</taxon>
        <taxon>Rhabditidae</taxon>
        <taxon>Peloderinae</taxon>
        <taxon>Caenorhabditis</taxon>
    </lineage>
</organism>
<keyword evidence="4" id="KW-1185">Reference proteome</keyword>
<evidence type="ECO:0000256" key="1">
    <source>
        <dbReference type="SAM" id="MobiDB-lite"/>
    </source>
</evidence>
<proteinExistence type="predicted"/>
<evidence type="ECO:0000313" key="4">
    <source>
        <dbReference type="Proteomes" id="UP000835052"/>
    </source>
</evidence>
<gene>
    <name evidence="3" type="ORF">CAUJ_LOCUS14010</name>
</gene>
<feature type="compositionally biased region" description="Basic and acidic residues" evidence="1">
    <location>
        <begin position="28"/>
        <end position="44"/>
    </location>
</feature>
<evidence type="ECO:0000256" key="2">
    <source>
        <dbReference type="SAM" id="Phobius"/>
    </source>
</evidence>
<feature type="compositionally biased region" description="Basic residues" evidence="1">
    <location>
        <begin position="1"/>
        <end position="10"/>
    </location>
</feature>
<accession>A0A8S1HV09</accession>
<name>A0A8S1HV09_9PELO</name>
<comment type="caution">
    <text evidence="3">The sequence shown here is derived from an EMBL/GenBank/DDBJ whole genome shotgun (WGS) entry which is preliminary data.</text>
</comment>
<sequence>MAEGKRRRYTQGRSRTIELSTLPEIDEDAHVRQDSGLDRRRGLSQDDSCVGSAASRSFRGSVRSIVRHLSERQLAQRVAPLATSNEPSESQKEASAAEEDVTKKRQYTKELQGKKPERKEATCAVPRHPISRSASFVTPTPMIVYGLPPDRISMVDPRELSTTAPSSRMGEYAVPVYYTTLGHPPPPPPIYLPMGGAMLRPGLLPHHPKFPDQQKDDGDSVCGKICCGGVAQLLWTIICIILFGVVASLILALCYI</sequence>
<dbReference type="EMBL" id="CAJGYM010000115">
    <property type="protein sequence ID" value="CAD6198103.1"/>
    <property type="molecule type" value="Genomic_DNA"/>
</dbReference>
<evidence type="ECO:0000313" key="3">
    <source>
        <dbReference type="EMBL" id="CAD6198103.1"/>
    </source>
</evidence>
<feature type="region of interest" description="Disordered" evidence="1">
    <location>
        <begin position="1"/>
        <end position="54"/>
    </location>
</feature>